<keyword evidence="5" id="KW-1185">Reference proteome</keyword>
<dbReference type="PANTHER" id="PTHR38463:SF1">
    <property type="entry name" value="STRESS RESPONSE PROTEIN YSNF"/>
    <property type="match status" value="1"/>
</dbReference>
<dbReference type="eggNOG" id="COG3861">
    <property type="taxonomic scope" value="Bacteria"/>
</dbReference>
<dbReference type="GO" id="GO:0030077">
    <property type="term" value="C:plasma membrane light-harvesting complex"/>
    <property type="evidence" value="ECO:0007669"/>
    <property type="project" value="InterPro"/>
</dbReference>
<evidence type="ECO:0000259" key="2">
    <source>
        <dbReference type="Pfam" id="PF05239"/>
    </source>
</evidence>
<dbReference type="OMA" id="REHYRAY"/>
<evidence type="ECO:0000256" key="1">
    <source>
        <dbReference type="SAM" id="MobiDB-lite"/>
    </source>
</evidence>
<feature type="domain" description="DUF2382" evidence="3">
    <location>
        <begin position="156"/>
        <end position="267"/>
    </location>
</feature>
<organism evidence="4 5">
    <name type="scientific">Modestobacter italicus (strain DSM 44449 / CECT 9708 / BC 501)</name>
    <dbReference type="NCBI Taxonomy" id="2732864"/>
    <lineage>
        <taxon>Bacteria</taxon>
        <taxon>Bacillati</taxon>
        <taxon>Actinomycetota</taxon>
        <taxon>Actinomycetes</taxon>
        <taxon>Geodermatophilales</taxon>
        <taxon>Geodermatophilaceae</taxon>
        <taxon>Modestobacter</taxon>
    </lineage>
</organism>
<dbReference type="AlphaFoldDB" id="I4F1C8"/>
<evidence type="ECO:0000313" key="4">
    <source>
        <dbReference type="EMBL" id="CCH89441.1"/>
    </source>
</evidence>
<dbReference type="HOGENOM" id="CLU_050193_1_0_11"/>
<dbReference type="InterPro" id="IPR011033">
    <property type="entry name" value="PRC_barrel-like_sf"/>
</dbReference>
<reference evidence="4 5" key="1">
    <citation type="journal article" date="2012" name="J. Bacteriol.">
        <title>Genome Sequence of Radiation-Resistant Modestobacter marinus Strain BC501, a Representative Actinobacterium That Thrives on Calcareous Stone Surfaces.</title>
        <authorList>
            <person name="Normand P."/>
            <person name="Gury J."/>
            <person name="Pujic P."/>
            <person name="Chouaia B."/>
            <person name="Crotti E."/>
            <person name="Brusetti L."/>
            <person name="Daffonchio D."/>
            <person name="Vacherie B."/>
            <person name="Barbe V."/>
            <person name="Medigue C."/>
            <person name="Calteau A."/>
            <person name="Ghodhbane-Gtari F."/>
            <person name="Essoussi I."/>
            <person name="Nouioui I."/>
            <person name="Abbassi-Ghozzi I."/>
            <person name="Gtari M."/>
        </authorList>
    </citation>
    <scope>NUCLEOTIDE SEQUENCE [LARGE SCALE GENOMIC DNA]</scope>
    <source>
        <strain evidence="5">BC 501</strain>
    </source>
</reference>
<dbReference type="InterPro" id="IPR052967">
    <property type="entry name" value="Stress_Response_Assoc"/>
</dbReference>
<dbReference type="PANTHER" id="PTHR38463">
    <property type="entry name" value="STRESS RESPONSE PROTEIN YSNF"/>
    <property type="match status" value="1"/>
</dbReference>
<protein>
    <recommendedName>
        <fullName evidence="6">DUF2382 domain-containing protein</fullName>
    </recommendedName>
</protein>
<dbReference type="Pfam" id="PF05239">
    <property type="entry name" value="PRC"/>
    <property type="match status" value="1"/>
</dbReference>
<dbReference type="NCBIfam" id="TIGR02271">
    <property type="entry name" value="YsnF/AvaK domain"/>
    <property type="match status" value="1"/>
</dbReference>
<name>I4F1C8_MODI5</name>
<dbReference type="Gene3D" id="3.90.50.10">
    <property type="entry name" value="Photosynthetic Reaction Center, subunit H, domain 2"/>
    <property type="match status" value="1"/>
</dbReference>
<dbReference type="Pfam" id="PF09557">
    <property type="entry name" value="DUF2382"/>
    <property type="match status" value="1"/>
</dbReference>
<dbReference type="KEGG" id="mmar:MODMU_4039"/>
<feature type="region of interest" description="Disordered" evidence="1">
    <location>
        <begin position="271"/>
        <end position="294"/>
    </location>
</feature>
<sequence>MITQQDITAIIGSNAVDSDGDKLGKVGQVYLDDQTGSPEWATVSTGLFGTKETFVPLSDASVANGTLRVPYDKAKVKDAPRVDADQGHLSPAEEEELYRYYGVGTGTAGHTDTDTTRTAGYTDTDTTRTAGYTDTDTNRHGTVGHDTSGPTTDNAMTRSEEQLRVGTQNVEAGRARLRKYVVTENVTTTVPVSHEEVRIEREPITDANVGNALDGPAISEEEHEVVLHAERPVVAKEAVPVERVRLDVDTVTEQETVTDTVRKEQIDTDTDGVTDINRNRDGVTDVTRDRDLNR</sequence>
<evidence type="ECO:0008006" key="6">
    <source>
        <dbReference type="Google" id="ProtNLM"/>
    </source>
</evidence>
<dbReference type="InterPro" id="IPR019060">
    <property type="entry name" value="DUF2382"/>
</dbReference>
<dbReference type="OrthoDB" id="3712018at2"/>
<feature type="region of interest" description="Disordered" evidence="1">
    <location>
        <begin position="130"/>
        <end position="154"/>
    </location>
</feature>
<dbReference type="EMBL" id="FO203431">
    <property type="protein sequence ID" value="CCH89441.1"/>
    <property type="molecule type" value="Genomic_DNA"/>
</dbReference>
<dbReference type="SUPFAM" id="SSF50346">
    <property type="entry name" value="PRC-barrel domain"/>
    <property type="match status" value="1"/>
</dbReference>
<evidence type="ECO:0000313" key="5">
    <source>
        <dbReference type="Proteomes" id="UP000006461"/>
    </source>
</evidence>
<dbReference type="Proteomes" id="UP000006461">
    <property type="component" value="Chromosome"/>
</dbReference>
<feature type="domain" description="PRC-barrel" evidence="2">
    <location>
        <begin position="7"/>
        <end position="74"/>
    </location>
</feature>
<feature type="compositionally biased region" description="Basic and acidic residues" evidence="1">
    <location>
        <begin position="277"/>
        <end position="294"/>
    </location>
</feature>
<dbReference type="STRING" id="477641.MODMU_4039"/>
<gene>
    <name evidence="4" type="ordered locus">MODMU_4039</name>
</gene>
<evidence type="ECO:0000259" key="3">
    <source>
        <dbReference type="Pfam" id="PF09557"/>
    </source>
</evidence>
<dbReference type="InterPro" id="IPR027275">
    <property type="entry name" value="PRC-brl_dom"/>
</dbReference>
<proteinExistence type="predicted"/>
<dbReference type="GO" id="GO:0019684">
    <property type="term" value="P:photosynthesis, light reaction"/>
    <property type="evidence" value="ECO:0007669"/>
    <property type="project" value="InterPro"/>
</dbReference>
<dbReference type="InterPro" id="IPR014747">
    <property type="entry name" value="Bac_photo_RC_H_C"/>
</dbReference>
<accession>I4F1C8</accession>